<dbReference type="Gene3D" id="3.40.50.150">
    <property type="entry name" value="Vaccinia Virus protein VP39"/>
    <property type="match status" value="1"/>
</dbReference>
<name>A0A1G2CI25_9BACT</name>
<dbReference type="AlphaFoldDB" id="A0A1G2CI25"/>
<evidence type="ECO:0000313" key="3">
    <source>
        <dbReference type="Proteomes" id="UP000176287"/>
    </source>
</evidence>
<protein>
    <recommendedName>
        <fullName evidence="1">Methyltransferase FkbM domain-containing protein</fullName>
    </recommendedName>
</protein>
<accession>A0A1G2CI25</accession>
<dbReference type="Proteomes" id="UP000176287">
    <property type="component" value="Unassembled WGS sequence"/>
</dbReference>
<dbReference type="NCBIfam" id="TIGR01444">
    <property type="entry name" value="fkbM_fam"/>
    <property type="match status" value="1"/>
</dbReference>
<dbReference type="Pfam" id="PF05050">
    <property type="entry name" value="Methyltransf_21"/>
    <property type="match status" value="1"/>
</dbReference>
<dbReference type="InterPro" id="IPR006342">
    <property type="entry name" value="FkbM_mtfrase"/>
</dbReference>
<dbReference type="InterPro" id="IPR029063">
    <property type="entry name" value="SAM-dependent_MTases_sf"/>
</dbReference>
<organism evidence="2 3">
    <name type="scientific">Candidatus Liptonbacteria bacterium RIFCSPLOWO2_01_FULL_45_15</name>
    <dbReference type="NCBI Taxonomy" id="1798649"/>
    <lineage>
        <taxon>Bacteria</taxon>
        <taxon>Candidatus Liptoniibacteriota</taxon>
    </lineage>
</organism>
<reference evidence="2 3" key="1">
    <citation type="journal article" date="2016" name="Nat. Commun.">
        <title>Thousands of microbial genomes shed light on interconnected biogeochemical processes in an aquifer system.</title>
        <authorList>
            <person name="Anantharaman K."/>
            <person name="Brown C.T."/>
            <person name="Hug L.A."/>
            <person name="Sharon I."/>
            <person name="Castelle C.J."/>
            <person name="Probst A.J."/>
            <person name="Thomas B.C."/>
            <person name="Singh A."/>
            <person name="Wilkins M.J."/>
            <person name="Karaoz U."/>
            <person name="Brodie E.L."/>
            <person name="Williams K.H."/>
            <person name="Hubbard S.S."/>
            <person name="Banfield J.F."/>
        </authorList>
    </citation>
    <scope>NUCLEOTIDE SEQUENCE [LARGE SCALE GENOMIC DNA]</scope>
</reference>
<dbReference type="STRING" id="1798649.A3B13_02500"/>
<comment type="caution">
    <text evidence="2">The sequence shown here is derived from an EMBL/GenBank/DDBJ whole genome shotgun (WGS) entry which is preliminary data.</text>
</comment>
<feature type="domain" description="Methyltransferase FkbM" evidence="1">
    <location>
        <begin position="113"/>
        <end position="250"/>
    </location>
</feature>
<dbReference type="SUPFAM" id="SSF53335">
    <property type="entry name" value="S-adenosyl-L-methionine-dependent methyltransferases"/>
    <property type="match status" value="1"/>
</dbReference>
<sequence length="302" mass="33402">MPTPTPTEVRRKFNFIIEHPKAGWLAGSRRERLRVAPVSTLAKAFVRRAIFLLVRLHLFPTVIRAKTFLGTVYAPVWGALPLIETGFNGGEGEDTKLTKFIIDTVKPGDIFIDGGANYGWYSLLANALGAKVLAIEPTKKTFEVLSKNAEGKNIAAYQAALWSSVGEMEFHDLGFEKNVSNTLDPTKNMSEEEQKRKTTTYKVRTLGLDDLPVADFIKLDCEGVEYEILSTAKRALESKPILAVELLDVARKSGVAERTVELLKGKGYVGYYIDENFRLAPLKNKGEAPVVNAIFLPAEIAV</sequence>
<dbReference type="InterPro" id="IPR052514">
    <property type="entry name" value="SAM-dependent_MTase"/>
</dbReference>
<evidence type="ECO:0000259" key="1">
    <source>
        <dbReference type="Pfam" id="PF05050"/>
    </source>
</evidence>
<dbReference type="PANTHER" id="PTHR34203">
    <property type="entry name" value="METHYLTRANSFERASE, FKBM FAMILY PROTEIN"/>
    <property type="match status" value="1"/>
</dbReference>
<proteinExistence type="predicted"/>
<gene>
    <name evidence="2" type="ORF">A3B13_02500</name>
</gene>
<dbReference type="PANTHER" id="PTHR34203:SF15">
    <property type="entry name" value="SLL1173 PROTEIN"/>
    <property type="match status" value="1"/>
</dbReference>
<dbReference type="EMBL" id="MHKZ01000007">
    <property type="protein sequence ID" value="OGZ01036.1"/>
    <property type="molecule type" value="Genomic_DNA"/>
</dbReference>
<evidence type="ECO:0000313" key="2">
    <source>
        <dbReference type="EMBL" id="OGZ01036.1"/>
    </source>
</evidence>